<dbReference type="Gene3D" id="3.40.50.720">
    <property type="entry name" value="NAD(P)-binding Rossmann-like Domain"/>
    <property type="match status" value="1"/>
</dbReference>
<dbReference type="AlphaFoldDB" id="A0A4U0PGP7"/>
<gene>
    <name evidence="4" type="ORF">FAZ21_16565</name>
</gene>
<dbReference type="PANTHER" id="PTHR43818">
    <property type="entry name" value="BCDNA.GH03377"/>
    <property type="match status" value="1"/>
</dbReference>
<dbReference type="PANTHER" id="PTHR43818:SF11">
    <property type="entry name" value="BCDNA.GH03377"/>
    <property type="match status" value="1"/>
</dbReference>
<evidence type="ECO:0000259" key="2">
    <source>
        <dbReference type="Pfam" id="PF01408"/>
    </source>
</evidence>
<organism evidence="4 5">
    <name type="scientific">Chitiniphilus eburneus</name>
    <dbReference type="NCBI Taxonomy" id="2571148"/>
    <lineage>
        <taxon>Bacteria</taxon>
        <taxon>Pseudomonadati</taxon>
        <taxon>Pseudomonadota</taxon>
        <taxon>Betaproteobacteria</taxon>
        <taxon>Neisseriales</taxon>
        <taxon>Chitinibacteraceae</taxon>
        <taxon>Chitiniphilus</taxon>
    </lineage>
</organism>
<feature type="domain" description="GFO/IDH/MocA-like oxidoreductase" evidence="3">
    <location>
        <begin position="136"/>
        <end position="259"/>
    </location>
</feature>
<dbReference type="InterPro" id="IPR050463">
    <property type="entry name" value="Gfo/Idh/MocA_oxidrdct_glycsds"/>
</dbReference>
<evidence type="ECO:0000259" key="3">
    <source>
        <dbReference type="Pfam" id="PF22725"/>
    </source>
</evidence>
<keyword evidence="1" id="KW-0560">Oxidoreductase</keyword>
<dbReference type="OrthoDB" id="8565814at2"/>
<sequence length="330" mass="35760">MEKIVRLGLIGCGVAARELHWPALRQVGDAVQLVAVCNRTADKARALAELAGGIDWYDDWQSLLARPDIDAVDIVLPATLNLEATRAALAAGKHVLVEKPLAANPDEARAMLVLAQAHPDRVTMVAENFRHAWFLRRLRAWLAQGEVGRAYALHWHAMTTMAHDNRYIVSGWRGSEAFPGGLLLDAGVHYVAVARALLGEVTEASIEVSSVDPHLGRYDGGSLTLRTDSGAHATLNLYFSTVGHEEWRLVVLAERGSAEYDGATLTLRGADGRVQHEPKPDDDGYAAEFRALAAAIRAGQGGSDFAEGWRDMRVITSALAQPGQRVRIGD</sequence>
<dbReference type="RefSeq" id="WP_136774558.1">
    <property type="nucleotide sequence ID" value="NZ_CP156074.1"/>
</dbReference>
<dbReference type="GO" id="GO:0016491">
    <property type="term" value="F:oxidoreductase activity"/>
    <property type="evidence" value="ECO:0007669"/>
    <property type="project" value="UniProtKB-KW"/>
</dbReference>
<keyword evidence="5" id="KW-1185">Reference proteome</keyword>
<dbReference type="SUPFAM" id="SSF55347">
    <property type="entry name" value="Glyceraldehyde-3-phosphate dehydrogenase-like, C-terminal domain"/>
    <property type="match status" value="1"/>
</dbReference>
<evidence type="ECO:0000313" key="5">
    <source>
        <dbReference type="Proteomes" id="UP000310016"/>
    </source>
</evidence>
<dbReference type="GO" id="GO:0000166">
    <property type="term" value="F:nucleotide binding"/>
    <property type="evidence" value="ECO:0007669"/>
    <property type="project" value="InterPro"/>
</dbReference>
<dbReference type="Proteomes" id="UP000310016">
    <property type="component" value="Unassembled WGS sequence"/>
</dbReference>
<name>A0A4U0PGP7_9NEIS</name>
<reference evidence="4 5" key="1">
    <citation type="submission" date="2019-04" db="EMBL/GenBank/DDBJ databases">
        <title>Chitiniphilus eburnea sp. nov., a novel chitinolytic bacterium isolated from aquaculture sludge.</title>
        <authorList>
            <person name="Sheng M."/>
        </authorList>
    </citation>
    <scope>NUCLEOTIDE SEQUENCE [LARGE SCALE GENOMIC DNA]</scope>
    <source>
        <strain evidence="4 5">HX-2-15</strain>
    </source>
</reference>
<dbReference type="InterPro" id="IPR000683">
    <property type="entry name" value="Gfo/Idh/MocA-like_OxRdtase_N"/>
</dbReference>
<dbReference type="SUPFAM" id="SSF51735">
    <property type="entry name" value="NAD(P)-binding Rossmann-fold domains"/>
    <property type="match status" value="1"/>
</dbReference>
<accession>A0A4U0PGP7</accession>
<protein>
    <submittedName>
        <fullName evidence="4">Gfo/Idh/MocA family oxidoreductase</fullName>
    </submittedName>
</protein>
<evidence type="ECO:0000256" key="1">
    <source>
        <dbReference type="ARBA" id="ARBA00023002"/>
    </source>
</evidence>
<dbReference type="Gene3D" id="3.30.360.10">
    <property type="entry name" value="Dihydrodipicolinate Reductase, domain 2"/>
    <property type="match status" value="1"/>
</dbReference>
<dbReference type="Pfam" id="PF01408">
    <property type="entry name" value="GFO_IDH_MocA"/>
    <property type="match status" value="1"/>
</dbReference>
<dbReference type="InterPro" id="IPR055170">
    <property type="entry name" value="GFO_IDH_MocA-like_dom"/>
</dbReference>
<comment type="caution">
    <text evidence="4">The sequence shown here is derived from an EMBL/GenBank/DDBJ whole genome shotgun (WGS) entry which is preliminary data.</text>
</comment>
<dbReference type="Pfam" id="PF22725">
    <property type="entry name" value="GFO_IDH_MocA_C3"/>
    <property type="match status" value="1"/>
</dbReference>
<feature type="domain" description="Gfo/Idh/MocA-like oxidoreductase N-terminal" evidence="2">
    <location>
        <begin position="6"/>
        <end position="123"/>
    </location>
</feature>
<evidence type="ECO:0000313" key="4">
    <source>
        <dbReference type="EMBL" id="TJZ67141.1"/>
    </source>
</evidence>
<dbReference type="EMBL" id="SUMF01000028">
    <property type="protein sequence ID" value="TJZ67141.1"/>
    <property type="molecule type" value="Genomic_DNA"/>
</dbReference>
<dbReference type="InterPro" id="IPR036291">
    <property type="entry name" value="NAD(P)-bd_dom_sf"/>
</dbReference>
<proteinExistence type="predicted"/>